<feature type="domain" description="BTB" evidence="1">
    <location>
        <begin position="47"/>
        <end position="154"/>
    </location>
</feature>
<dbReference type="Pfam" id="PF00651">
    <property type="entry name" value="BTB"/>
    <property type="match status" value="1"/>
</dbReference>
<dbReference type="InterPro" id="IPR000210">
    <property type="entry name" value="BTB/POZ_dom"/>
</dbReference>
<dbReference type="EMBL" id="JAABOJ010000023">
    <property type="protein sequence ID" value="KAF3278829.1"/>
    <property type="molecule type" value="Genomic_DNA"/>
</dbReference>
<accession>A0A7C8RAM3</accession>
<dbReference type="InterPro" id="IPR011333">
    <property type="entry name" value="SKP1/BTB/POZ_sf"/>
</dbReference>
<dbReference type="Proteomes" id="UP000474640">
    <property type="component" value="Unassembled WGS sequence"/>
</dbReference>
<protein>
    <recommendedName>
        <fullName evidence="1">BTB domain-containing protein</fullName>
    </recommendedName>
</protein>
<reference evidence="2 3" key="1">
    <citation type="submission" date="2020-01" db="EMBL/GenBank/DDBJ databases">
        <authorList>
            <person name="Palmer J.M."/>
        </authorList>
    </citation>
    <scope>NUCLEOTIDE SEQUENCE [LARGE SCALE GENOMIC DNA]</scope>
    <source>
        <strain evidence="2 3">TWF970</strain>
    </source>
</reference>
<dbReference type="OrthoDB" id="5410768at2759"/>
<name>A0A7C8RAM3_ORBOL</name>
<dbReference type="AlphaFoldDB" id="A0A7C8RAM3"/>
<evidence type="ECO:0000259" key="1">
    <source>
        <dbReference type="Pfam" id="PF00651"/>
    </source>
</evidence>
<dbReference type="Gene3D" id="3.30.710.10">
    <property type="entry name" value="Potassium Channel Kv1.1, Chain A"/>
    <property type="match status" value="1"/>
</dbReference>
<evidence type="ECO:0000313" key="2">
    <source>
        <dbReference type="EMBL" id="KAF3278829.1"/>
    </source>
</evidence>
<sequence>MPRKIRAGRALKKSKTSHKILDTQVKKRNYDTMDPELGTSHLSLMRIFDQPEFSDLIVTVNDIDDISPPKQYYLHQAVVLTASKYLNILCAGLPTEEGRKKLSIDGWGTPTIDRIFRWMYGDTEIKDDNLELSQLRDLLEAAQVFQIEDFRKSILKAAVKLVASKHGAHLSPRIHESYWDEAERLCGMAEVKDWNILRGIVDKLPTASIRPNQAWLLRLARESDAGLLAALLLERCINIANKNICSPCQNDYEDGILVTEYPIEDPSAHGVCEYCGDMATQSGWIQEKHIREIVEGHQ</sequence>
<dbReference type="CDD" id="cd18186">
    <property type="entry name" value="BTB_POZ_ZBTB_KLHL-like"/>
    <property type="match status" value="1"/>
</dbReference>
<dbReference type="SUPFAM" id="SSF54695">
    <property type="entry name" value="POZ domain"/>
    <property type="match status" value="1"/>
</dbReference>
<evidence type="ECO:0000313" key="3">
    <source>
        <dbReference type="Proteomes" id="UP000474640"/>
    </source>
</evidence>
<organism evidence="2 3">
    <name type="scientific">Orbilia oligospora</name>
    <name type="common">Nematode-trapping fungus</name>
    <name type="synonym">Arthrobotrys oligospora</name>
    <dbReference type="NCBI Taxonomy" id="2813651"/>
    <lineage>
        <taxon>Eukaryota</taxon>
        <taxon>Fungi</taxon>
        <taxon>Dikarya</taxon>
        <taxon>Ascomycota</taxon>
        <taxon>Pezizomycotina</taxon>
        <taxon>Orbiliomycetes</taxon>
        <taxon>Orbiliales</taxon>
        <taxon>Orbiliaceae</taxon>
        <taxon>Orbilia</taxon>
    </lineage>
</organism>
<comment type="caution">
    <text evidence="2">The sequence shown here is derived from an EMBL/GenBank/DDBJ whole genome shotgun (WGS) entry which is preliminary data.</text>
</comment>
<proteinExistence type="predicted"/>
<gene>
    <name evidence="2" type="ORF">TWF970_004373</name>
</gene>